<evidence type="ECO:0000256" key="1">
    <source>
        <dbReference type="SAM" id="Phobius"/>
    </source>
</evidence>
<keyword evidence="1" id="KW-0472">Membrane</keyword>
<dbReference type="Pfam" id="PF13957">
    <property type="entry name" value="YafO_toxin"/>
    <property type="match status" value="1"/>
</dbReference>
<evidence type="ECO:0000313" key="3">
    <source>
        <dbReference type="Proteomes" id="UP001629953"/>
    </source>
</evidence>
<dbReference type="EMBL" id="JBEQCT010000009">
    <property type="protein sequence ID" value="MFM2486597.1"/>
    <property type="molecule type" value="Genomic_DNA"/>
</dbReference>
<dbReference type="Proteomes" id="UP001629953">
    <property type="component" value="Unassembled WGS sequence"/>
</dbReference>
<keyword evidence="1" id="KW-0812">Transmembrane</keyword>
<dbReference type="RefSeq" id="WP_408624900.1">
    <property type="nucleotide sequence ID" value="NZ_JBEQCT010000009.1"/>
</dbReference>
<accession>A0ABW9GAK5</accession>
<proteinExistence type="predicted"/>
<name>A0ABW9GAK5_9GAMM</name>
<comment type="caution">
    <text evidence="2">The sequence shown here is derived from an EMBL/GenBank/DDBJ whole genome shotgun (WGS) entry which is preliminary data.</text>
</comment>
<keyword evidence="3" id="KW-1185">Reference proteome</keyword>
<feature type="transmembrane region" description="Helical" evidence="1">
    <location>
        <begin position="21"/>
        <end position="40"/>
    </location>
</feature>
<organism evidence="2 3">
    <name type="scientific">Celerinatantimonas yamalensis</name>
    <dbReference type="NCBI Taxonomy" id="559956"/>
    <lineage>
        <taxon>Bacteria</taxon>
        <taxon>Pseudomonadati</taxon>
        <taxon>Pseudomonadota</taxon>
        <taxon>Gammaproteobacteria</taxon>
        <taxon>Celerinatantimonadaceae</taxon>
        <taxon>Celerinatantimonas</taxon>
    </lineage>
</organism>
<protein>
    <submittedName>
        <fullName evidence="2">Type II toxin-antitoxin system YafO family toxin</fullName>
    </submittedName>
</protein>
<reference evidence="2 3" key="1">
    <citation type="journal article" date="2013" name="Int. J. Syst. Evol. Microbiol.">
        <title>Celerinatantimonas yamalensis sp. nov., a cold-adapted diazotrophic bacterium from a cold permafrost brine.</title>
        <authorList>
            <person name="Shcherbakova V."/>
            <person name="Chuvilskaya N."/>
            <person name="Rivkina E."/>
            <person name="Demidov N."/>
            <person name="Uchaeva V."/>
            <person name="Suetin S."/>
            <person name="Suzina N."/>
            <person name="Gilichinsky D."/>
        </authorList>
    </citation>
    <scope>NUCLEOTIDE SEQUENCE [LARGE SCALE GENOMIC DNA]</scope>
    <source>
        <strain evidence="2 3">C7</strain>
    </source>
</reference>
<evidence type="ECO:0000313" key="2">
    <source>
        <dbReference type="EMBL" id="MFM2486597.1"/>
    </source>
</evidence>
<gene>
    <name evidence="2" type="ORF">ABUE30_16315</name>
</gene>
<dbReference type="InterPro" id="IPR020353">
    <property type="entry name" value="Toxin_YafO"/>
</dbReference>
<keyword evidence="1" id="KW-1133">Transmembrane helix</keyword>
<sequence length="68" mass="8117">MGINRQWRSKLDQYNKTSDHHLVYCQGASNLMIYLLMAILRPDAHQKSLNRNIMYNLGVMAEKFRQKY</sequence>